<evidence type="ECO:0000256" key="2">
    <source>
        <dbReference type="ARBA" id="ARBA00009726"/>
    </source>
</evidence>
<feature type="transmembrane region" description="Helical" evidence="10">
    <location>
        <begin position="1079"/>
        <end position="1112"/>
    </location>
</feature>
<dbReference type="OrthoDB" id="6500128at2759"/>
<feature type="domain" description="ABC transmembrane type-1" evidence="12">
    <location>
        <begin position="854"/>
        <end position="1105"/>
    </location>
</feature>
<dbReference type="InterPro" id="IPR003439">
    <property type="entry name" value="ABC_transporter-like_ATP-bd"/>
</dbReference>
<comment type="subcellular location">
    <subcellularLocation>
        <location evidence="1">Membrane</location>
        <topology evidence="1">Multi-pass membrane protein</topology>
    </subcellularLocation>
</comment>
<keyword evidence="8 10" id="KW-0472">Membrane</keyword>
<evidence type="ECO:0000313" key="13">
    <source>
        <dbReference type="EMBL" id="EGX90758.1"/>
    </source>
</evidence>
<dbReference type="GO" id="GO:0016020">
    <property type="term" value="C:membrane"/>
    <property type="evidence" value="ECO:0007669"/>
    <property type="project" value="UniProtKB-SubCell"/>
</dbReference>
<dbReference type="GO" id="GO:0016887">
    <property type="term" value="F:ATP hydrolysis activity"/>
    <property type="evidence" value="ECO:0007669"/>
    <property type="project" value="InterPro"/>
</dbReference>
<gene>
    <name evidence="13" type="ORF">CCM_07178</name>
</gene>
<dbReference type="InterPro" id="IPR027417">
    <property type="entry name" value="P-loop_NTPase"/>
</dbReference>
<dbReference type="Gene3D" id="1.20.1560.10">
    <property type="entry name" value="ABC transporter type 1, transmembrane domain"/>
    <property type="match status" value="2"/>
</dbReference>
<reference evidence="13 14" key="1">
    <citation type="journal article" date="2011" name="Genome Biol.">
        <title>Genome sequence of the insect pathogenic fungus Cordyceps militaris, a valued traditional Chinese medicine.</title>
        <authorList>
            <person name="Zheng P."/>
            <person name="Xia Y."/>
            <person name="Xiao G."/>
            <person name="Xiong C."/>
            <person name="Hu X."/>
            <person name="Zhang S."/>
            <person name="Zheng H."/>
            <person name="Huang Y."/>
            <person name="Zhou Y."/>
            <person name="Wang S."/>
            <person name="Zhao G.P."/>
            <person name="Liu X."/>
            <person name="St Leger R.J."/>
            <person name="Wang C."/>
        </authorList>
    </citation>
    <scope>NUCLEOTIDE SEQUENCE [LARGE SCALE GENOMIC DNA]</scope>
    <source>
        <strain evidence="13 14">CM01</strain>
    </source>
</reference>
<dbReference type="Pfam" id="PF00005">
    <property type="entry name" value="ABC_tran"/>
    <property type="match status" value="2"/>
</dbReference>
<dbReference type="PROSITE" id="PS50929">
    <property type="entry name" value="ABC_TM1F"/>
    <property type="match status" value="2"/>
</dbReference>
<evidence type="ECO:0000256" key="10">
    <source>
        <dbReference type="SAM" id="Phobius"/>
    </source>
</evidence>
<dbReference type="PANTHER" id="PTHR24223:SF456">
    <property type="entry name" value="MULTIDRUG RESISTANCE-ASSOCIATED PROTEIN LETHAL(2)03659"/>
    <property type="match status" value="1"/>
</dbReference>
<feature type="region of interest" description="Disordered" evidence="9">
    <location>
        <begin position="803"/>
        <end position="831"/>
    </location>
</feature>
<dbReference type="RefSeq" id="XP_006672379.1">
    <property type="nucleotide sequence ID" value="XM_006672316.1"/>
</dbReference>
<dbReference type="SMART" id="SM00382">
    <property type="entry name" value="AAA"/>
    <property type="match status" value="2"/>
</dbReference>
<accession>G3JM34</accession>
<sequence>MEAAIGCTSLAAVALLTRQCLHISSRAAQPHRLYQDEDGGTTPEPQGNSRSITTAKLFMNAAAAVGTSTSVFRAGHDDRIGPWSLPAAANPRVGLWLLLAAQALIIGNEAGVRERYKQGVGALASAAVLALYIGLHDFMRGPCVSIAFIEMNCVLVISIACLTLPRRPVLYNDGRLIDQQNGASIISLLSFSWFPLYQHRFSALENLSLRDLPVAPLAHRMRPLRQIFMQSASDDMLMLRLIKAWRYSFYLQWALTMLHSMSQFASQYLLQRLLSCLEPPLTQHYAMGYAVCLGLALLSENMSAGWITWVTQAKLSLPMTALLKGVLFETMTKKRSSQQAKPKAAQRNDVFSLESLMSNDCASVCQACASSQHCLKAGFKLLFDVTYLIYLIGLKHILIGSLFPVILFPISKMLSHQHRHAKMELSNLHNAFSTEVSELLRSLRQIRMSSMEQLWQQRVTRARARELRQIWHCGMILSMLTLVTNLGPILLISVSLSSYALEVGHLSPSLAFASIGLFRNLHAVMQELPAMIASLQESFAASKRIEKYLDQSTEVRVPTSADSTSFKDARISWASSAAAPESSGSSFCLRDVNLRFPEGRLSVIAGKTSSGKGLLLSALLGEADVELGGPKSNSSPMLGKQTVVSVPDFAYVSQPPWIENRPIKENILFGNAFDEERYMAVLRACALERDLEALPDGDSTMAGVGGGALSGGQKWRVSLARALYSRARILVLDDVLSAVDPHVAKWLCHNALSGPLVRGRTVIIATHHLAICEYLASYVVTVDAGTASGRVCAPRRSSEHLNIETVPRSATSSPKPGSGLRSTDAGKKSPATSRRSVLRTLATYILGSGIWPVILAVSATFACRLLAVGNSWWLTKWTSGKELDGESLRFNLYIYLALSVCSAVALAVHAITVQGVSQRASEVLFQRTVRGVLSSPLRWIDSTPLGKLLQSLSSDMHLVDHRVAAGLSDLLRIVMQLAVVVFTSGVATPQTIAMMVIMLSFYFRITARHLSMSKRLNKLIPLAAQPILEHTNSAEYGITTIRAFKKQSIYIERIYDLLDVEMCLSWHITLGQRWIHGRYGILGSLFVCATAISLVLAGADAATAGFAINVVLQFKATMSGMMGKTNLLTSGARAIDRVLDIAGAPTESQDGEDVAASWPASGRVYIQDITIRYDTGLPPVLTNVSLSLKARERLGIVGRTGAGKTSLVNALLRFIDIEAGTIYIDGVDIASVKLTRLRSSISVIPQDPFLFSDTLRANLNVYGHKTDEELKAALSKVYMHTENRQDPTHTLENLEMSIHPRGENLSHGQRQMVCLARAILDPRRIVVLDEATSAVDRATDTMVQEVIRREFADSTIIVVAHRLATVADLDKVLVLDEGAAVELGSPAELMEKKGVFWDMVNQSGDAQEVRRVIDGMRHT</sequence>
<evidence type="ECO:0000256" key="1">
    <source>
        <dbReference type="ARBA" id="ARBA00004141"/>
    </source>
</evidence>
<name>G3JM34_CORMM</name>
<evidence type="ECO:0000256" key="9">
    <source>
        <dbReference type="SAM" id="MobiDB-lite"/>
    </source>
</evidence>
<dbReference type="CDD" id="cd18604">
    <property type="entry name" value="ABC_6TM_VMR1_D2_like"/>
    <property type="match status" value="1"/>
</dbReference>
<dbReference type="InterPro" id="IPR017871">
    <property type="entry name" value="ABC_transporter-like_CS"/>
</dbReference>
<organism evidence="13 14">
    <name type="scientific">Cordyceps militaris (strain CM01)</name>
    <name type="common">Caterpillar fungus</name>
    <dbReference type="NCBI Taxonomy" id="983644"/>
    <lineage>
        <taxon>Eukaryota</taxon>
        <taxon>Fungi</taxon>
        <taxon>Dikarya</taxon>
        <taxon>Ascomycota</taxon>
        <taxon>Pezizomycotina</taxon>
        <taxon>Sordariomycetes</taxon>
        <taxon>Hypocreomycetidae</taxon>
        <taxon>Hypocreales</taxon>
        <taxon>Cordycipitaceae</taxon>
        <taxon>Cordyceps</taxon>
    </lineage>
</organism>
<dbReference type="FunFam" id="3.40.50.300:FF:001354">
    <property type="entry name" value="ATP-binding cassette (ABC) transporter, putative"/>
    <property type="match status" value="1"/>
</dbReference>
<keyword evidence="7 10" id="KW-1133">Transmembrane helix</keyword>
<evidence type="ECO:0000256" key="3">
    <source>
        <dbReference type="ARBA" id="ARBA00022448"/>
    </source>
</evidence>
<feature type="transmembrane region" description="Helical" evidence="10">
    <location>
        <begin position="892"/>
        <end position="911"/>
    </location>
</feature>
<dbReference type="PANTHER" id="PTHR24223">
    <property type="entry name" value="ATP-BINDING CASSETTE SUB-FAMILY C"/>
    <property type="match status" value="1"/>
</dbReference>
<evidence type="ECO:0000259" key="11">
    <source>
        <dbReference type="PROSITE" id="PS50893"/>
    </source>
</evidence>
<feature type="domain" description="ABC transmembrane type-1" evidence="12">
    <location>
        <begin position="254"/>
        <end position="537"/>
    </location>
</feature>
<dbReference type="SUPFAM" id="SSF90123">
    <property type="entry name" value="ABC transporter transmembrane region"/>
    <property type="match status" value="2"/>
</dbReference>
<proteinExistence type="inferred from homology"/>
<protein>
    <submittedName>
        <fullName evidence="13">ABC bile acid transporter, putative</fullName>
    </submittedName>
</protein>
<feature type="transmembrane region" description="Helical" evidence="10">
    <location>
        <begin position="977"/>
        <end position="1003"/>
    </location>
</feature>
<keyword evidence="5" id="KW-0547">Nucleotide-binding</keyword>
<evidence type="ECO:0000256" key="4">
    <source>
        <dbReference type="ARBA" id="ARBA00022692"/>
    </source>
</evidence>
<dbReference type="Pfam" id="PF00664">
    <property type="entry name" value="ABC_membrane"/>
    <property type="match status" value="1"/>
</dbReference>
<evidence type="ECO:0000259" key="12">
    <source>
        <dbReference type="PROSITE" id="PS50929"/>
    </source>
</evidence>
<feature type="domain" description="ABC transporter" evidence="11">
    <location>
        <begin position="566"/>
        <end position="809"/>
    </location>
</feature>
<dbReference type="KEGG" id="cmt:CCM_07178"/>
<feature type="transmembrane region" description="Helical" evidence="10">
    <location>
        <begin position="387"/>
        <end position="410"/>
    </location>
</feature>
<evidence type="ECO:0000313" key="14">
    <source>
        <dbReference type="Proteomes" id="UP000001610"/>
    </source>
</evidence>
<evidence type="ECO:0000256" key="7">
    <source>
        <dbReference type="ARBA" id="ARBA00022989"/>
    </source>
</evidence>
<keyword evidence="6" id="KW-0067">ATP-binding</keyword>
<dbReference type="OMA" id="WHITLGQ"/>
<dbReference type="PROSITE" id="PS50893">
    <property type="entry name" value="ABC_TRANSPORTER_2"/>
    <property type="match status" value="2"/>
</dbReference>
<feature type="transmembrane region" description="Helical" evidence="10">
    <location>
        <begin position="841"/>
        <end position="867"/>
    </location>
</feature>
<keyword evidence="14" id="KW-1185">Reference proteome</keyword>
<feature type="domain" description="ABC transporter" evidence="11">
    <location>
        <begin position="1164"/>
        <end position="1402"/>
    </location>
</feature>
<dbReference type="Proteomes" id="UP000001610">
    <property type="component" value="Unassembled WGS sequence"/>
</dbReference>
<evidence type="ECO:0000256" key="8">
    <source>
        <dbReference type="ARBA" id="ARBA00023136"/>
    </source>
</evidence>
<dbReference type="InParanoid" id="G3JM34"/>
<dbReference type="SUPFAM" id="SSF52540">
    <property type="entry name" value="P-loop containing nucleoside triphosphate hydrolases"/>
    <property type="match status" value="2"/>
</dbReference>
<dbReference type="InterPro" id="IPR036640">
    <property type="entry name" value="ABC1_TM_sf"/>
</dbReference>
<dbReference type="GO" id="GO:0005524">
    <property type="term" value="F:ATP binding"/>
    <property type="evidence" value="ECO:0007669"/>
    <property type="project" value="UniProtKB-KW"/>
</dbReference>
<dbReference type="EMBL" id="JH126403">
    <property type="protein sequence ID" value="EGX90758.1"/>
    <property type="molecule type" value="Genomic_DNA"/>
</dbReference>
<evidence type="ECO:0000256" key="6">
    <source>
        <dbReference type="ARBA" id="ARBA00022840"/>
    </source>
</evidence>
<dbReference type="eggNOG" id="KOG0054">
    <property type="taxonomic scope" value="Eukaryota"/>
</dbReference>
<dbReference type="InterPro" id="IPR050173">
    <property type="entry name" value="ABC_transporter_C-like"/>
</dbReference>
<dbReference type="Gene3D" id="3.40.50.300">
    <property type="entry name" value="P-loop containing nucleotide triphosphate hydrolases"/>
    <property type="match status" value="2"/>
</dbReference>
<comment type="similarity">
    <text evidence="2">Belongs to the ABC transporter superfamily. ABCC family. Conjugate transporter (TC 3.A.1.208) subfamily.</text>
</comment>
<dbReference type="InterPro" id="IPR011527">
    <property type="entry name" value="ABC1_TM_dom"/>
</dbReference>
<feature type="transmembrane region" description="Helical" evidence="10">
    <location>
        <begin position="470"/>
        <end position="493"/>
    </location>
</feature>
<dbReference type="GO" id="GO:0140359">
    <property type="term" value="F:ABC-type transporter activity"/>
    <property type="evidence" value="ECO:0007669"/>
    <property type="project" value="InterPro"/>
</dbReference>
<keyword evidence="3" id="KW-0813">Transport</keyword>
<dbReference type="PROSITE" id="PS00211">
    <property type="entry name" value="ABC_TRANSPORTER_1"/>
    <property type="match status" value="1"/>
</dbReference>
<dbReference type="GeneID" id="18169189"/>
<evidence type="ECO:0000256" key="5">
    <source>
        <dbReference type="ARBA" id="ARBA00022741"/>
    </source>
</evidence>
<dbReference type="HOGENOM" id="CLU_000604_27_6_1"/>
<dbReference type="VEuPathDB" id="FungiDB:CCM_07178"/>
<keyword evidence="4 10" id="KW-0812">Transmembrane</keyword>
<dbReference type="CDD" id="cd03244">
    <property type="entry name" value="ABCC_MRP_domain2"/>
    <property type="match status" value="1"/>
</dbReference>
<dbReference type="InterPro" id="IPR003593">
    <property type="entry name" value="AAA+_ATPase"/>
</dbReference>